<feature type="chain" id="PRO_5024319525" description="SWIM-type domain-containing protein" evidence="5">
    <location>
        <begin position="26"/>
        <end position="183"/>
    </location>
</feature>
<keyword evidence="1" id="KW-0479">Metal-binding</keyword>
<protein>
    <recommendedName>
        <fullName evidence="6">SWIM-type domain-containing protein</fullName>
    </recommendedName>
</protein>
<feature type="domain" description="SWIM-type" evidence="6">
    <location>
        <begin position="31"/>
        <end position="63"/>
    </location>
</feature>
<reference evidence="7 8" key="1">
    <citation type="submission" date="2019-05" db="EMBL/GenBank/DDBJ databases">
        <title>Mikania micrantha, genome provides insights into the molecular mechanism of rapid growth.</title>
        <authorList>
            <person name="Liu B."/>
        </authorList>
    </citation>
    <scope>NUCLEOTIDE SEQUENCE [LARGE SCALE GENOMIC DNA]</scope>
    <source>
        <strain evidence="7">NLD-2019</strain>
        <tissue evidence="7">Leaf</tissue>
    </source>
</reference>
<evidence type="ECO:0000313" key="7">
    <source>
        <dbReference type="EMBL" id="KAD4889074.1"/>
    </source>
</evidence>
<keyword evidence="5" id="KW-0732">Signal</keyword>
<dbReference type="GO" id="GO:0008270">
    <property type="term" value="F:zinc ion binding"/>
    <property type="evidence" value="ECO:0007669"/>
    <property type="project" value="UniProtKB-KW"/>
</dbReference>
<evidence type="ECO:0000256" key="5">
    <source>
        <dbReference type="SAM" id="SignalP"/>
    </source>
</evidence>
<name>A0A5N6NJG6_9ASTR</name>
<dbReference type="InterPro" id="IPR007527">
    <property type="entry name" value="Znf_SWIM"/>
</dbReference>
<gene>
    <name evidence="7" type="ORF">E3N88_21147</name>
</gene>
<evidence type="ECO:0000313" key="8">
    <source>
        <dbReference type="Proteomes" id="UP000326396"/>
    </source>
</evidence>
<dbReference type="Proteomes" id="UP000326396">
    <property type="component" value="Linkage Group LG19"/>
</dbReference>
<dbReference type="PANTHER" id="PTHR31973:SF190">
    <property type="entry name" value="MULE TRANSPOSASE DOMAIN-CONTAINING PROTEIN"/>
    <property type="match status" value="1"/>
</dbReference>
<evidence type="ECO:0000259" key="6">
    <source>
        <dbReference type="PROSITE" id="PS50966"/>
    </source>
</evidence>
<dbReference type="OrthoDB" id="1939383at2759"/>
<feature type="signal peptide" evidence="5">
    <location>
        <begin position="1"/>
        <end position="25"/>
    </location>
</feature>
<dbReference type="PROSITE" id="PS50966">
    <property type="entry name" value="ZF_SWIM"/>
    <property type="match status" value="1"/>
</dbReference>
<dbReference type="EMBL" id="SZYD01000011">
    <property type="protein sequence ID" value="KAD4889074.1"/>
    <property type="molecule type" value="Genomic_DNA"/>
</dbReference>
<keyword evidence="2 4" id="KW-0863">Zinc-finger</keyword>
<keyword evidence="8" id="KW-1185">Reference proteome</keyword>
<keyword evidence="3" id="KW-0862">Zinc</keyword>
<accession>A0A5N6NJG6</accession>
<dbReference type="InterPro" id="IPR006564">
    <property type="entry name" value="Znf_PMZ"/>
</dbReference>
<evidence type="ECO:0000256" key="3">
    <source>
        <dbReference type="ARBA" id="ARBA00022833"/>
    </source>
</evidence>
<dbReference type="PANTHER" id="PTHR31973">
    <property type="entry name" value="POLYPROTEIN, PUTATIVE-RELATED"/>
    <property type="match status" value="1"/>
</dbReference>
<sequence length="183" mass="21097">MGEMKWVSIVVWQVVLSSVEHVVSGRPNKHRVVDLSKRTCSCRRWEITGMPCCHAVAAIWFMATNGQSVGALESWVHPVYTMERWRQVYSFKINPINDRTLWIKTQIPITLTPPNHHNQVGRPKKARKRSTIEIEEMTKEGRLSKKNTKGSCGCGKKGHNKRTCKGQDVESKCWNEFCFRTLK</sequence>
<dbReference type="AlphaFoldDB" id="A0A5N6NJG6"/>
<evidence type="ECO:0000256" key="1">
    <source>
        <dbReference type="ARBA" id="ARBA00022723"/>
    </source>
</evidence>
<dbReference type="SMART" id="SM00575">
    <property type="entry name" value="ZnF_PMZ"/>
    <property type="match status" value="1"/>
</dbReference>
<evidence type="ECO:0000256" key="2">
    <source>
        <dbReference type="ARBA" id="ARBA00022771"/>
    </source>
</evidence>
<organism evidence="7 8">
    <name type="scientific">Mikania micrantha</name>
    <name type="common">bitter vine</name>
    <dbReference type="NCBI Taxonomy" id="192012"/>
    <lineage>
        <taxon>Eukaryota</taxon>
        <taxon>Viridiplantae</taxon>
        <taxon>Streptophyta</taxon>
        <taxon>Embryophyta</taxon>
        <taxon>Tracheophyta</taxon>
        <taxon>Spermatophyta</taxon>
        <taxon>Magnoliopsida</taxon>
        <taxon>eudicotyledons</taxon>
        <taxon>Gunneridae</taxon>
        <taxon>Pentapetalae</taxon>
        <taxon>asterids</taxon>
        <taxon>campanulids</taxon>
        <taxon>Asterales</taxon>
        <taxon>Asteraceae</taxon>
        <taxon>Asteroideae</taxon>
        <taxon>Heliantheae alliance</taxon>
        <taxon>Eupatorieae</taxon>
        <taxon>Mikania</taxon>
    </lineage>
</organism>
<evidence type="ECO:0000256" key="4">
    <source>
        <dbReference type="PROSITE-ProRule" id="PRU00325"/>
    </source>
</evidence>
<proteinExistence type="predicted"/>
<comment type="caution">
    <text evidence="7">The sequence shown here is derived from an EMBL/GenBank/DDBJ whole genome shotgun (WGS) entry which is preliminary data.</text>
</comment>
<dbReference type="Pfam" id="PF04434">
    <property type="entry name" value="SWIM"/>
    <property type="match status" value="1"/>
</dbReference>